<gene>
    <name evidence="1" type="ORF">A1O1_03286</name>
</gene>
<dbReference type="HOGENOM" id="CLU_007383_9_2_1"/>
<dbReference type="AlphaFoldDB" id="W9YBE7"/>
<dbReference type="InterPro" id="IPR036291">
    <property type="entry name" value="NAD(P)-bd_dom_sf"/>
</dbReference>
<dbReference type="STRING" id="1182541.W9YBE7"/>
<keyword evidence="2" id="KW-1185">Reference proteome</keyword>
<reference evidence="1 2" key="1">
    <citation type="submission" date="2013-03" db="EMBL/GenBank/DDBJ databases">
        <title>The Genome Sequence of Capronia coronata CBS 617.96.</title>
        <authorList>
            <consortium name="The Broad Institute Genomics Platform"/>
            <person name="Cuomo C."/>
            <person name="de Hoog S."/>
            <person name="Gorbushina A."/>
            <person name="Walker B."/>
            <person name="Young S.K."/>
            <person name="Zeng Q."/>
            <person name="Gargeya S."/>
            <person name="Fitzgerald M."/>
            <person name="Haas B."/>
            <person name="Abouelleil A."/>
            <person name="Allen A.W."/>
            <person name="Alvarado L."/>
            <person name="Arachchi H.M."/>
            <person name="Berlin A.M."/>
            <person name="Chapman S.B."/>
            <person name="Gainer-Dewar J."/>
            <person name="Goldberg J."/>
            <person name="Griggs A."/>
            <person name="Gujja S."/>
            <person name="Hansen M."/>
            <person name="Howarth C."/>
            <person name="Imamovic A."/>
            <person name="Ireland A."/>
            <person name="Larimer J."/>
            <person name="McCowan C."/>
            <person name="Murphy C."/>
            <person name="Pearson M."/>
            <person name="Poon T.W."/>
            <person name="Priest M."/>
            <person name="Roberts A."/>
            <person name="Saif S."/>
            <person name="Shea T."/>
            <person name="Sisk P."/>
            <person name="Sykes S."/>
            <person name="Wortman J."/>
            <person name="Nusbaum C."/>
            <person name="Birren B."/>
        </authorList>
    </citation>
    <scope>NUCLEOTIDE SEQUENCE [LARGE SCALE GENOMIC DNA]</scope>
    <source>
        <strain evidence="1 2">CBS 617.96</strain>
    </source>
</reference>
<comment type="caution">
    <text evidence="1">The sequence shown here is derived from an EMBL/GenBank/DDBJ whole genome shotgun (WGS) entry which is preliminary data.</text>
</comment>
<dbReference type="Proteomes" id="UP000019484">
    <property type="component" value="Unassembled WGS sequence"/>
</dbReference>
<accession>W9YBE7</accession>
<name>W9YBE7_9EURO</name>
<dbReference type="RefSeq" id="XP_007722381.1">
    <property type="nucleotide sequence ID" value="XM_007724191.1"/>
</dbReference>
<dbReference type="SUPFAM" id="SSF51735">
    <property type="entry name" value="NAD(P)-binding Rossmann-fold domains"/>
    <property type="match status" value="1"/>
</dbReference>
<evidence type="ECO:0008006" key="3">
    <source>
        <dbReference type="Google" id="ProtNLM"/>
    </source>
</evidence>
<evidence type="ECO:0000313" key="1">
    <source>
        <dbReference type="EMBL" id="EXJ90187.1"/>
    </source>
</evidence>
<organism evidence="1 2">
    <name type="scientific">Capronia coronata CBS 617.96</name>
    <dbReference type="NCBI Taxonomy" id="1182541"/>
    <lineage>
        <taxon>Eukaryota</taxon>
        <taxon>Fungi</taxon>
        <taxon>Dikarya</taxon>
        <taxon>Ascomycota</taxon>
        <taxon>Pezizomycotina</taxon>
        <taxon>Eurotiomycetes</taxon>
        <taxon>Chaetothyriomycetidae</taxon>
        <taxon>Chaetothyriales</taxon>
        <taxon>Herpotrichiellaceae</taxon>
        <taxon>Capronia</taxon>
    </lineage>
</organism>
<dbReference type="eggNOG" id="KOG1502">
    <property type="taxonomic scope" value="Eukaryota"/>
</dbReference>
<proteinExistence type="predicted"/>
<sequence>MRFVLTSSNQAALNRTFGKEFVVNGSMWNEEAIKKALRPPPYEEERGWDVYSALKAQTEREMWTFSKEENPKFVVNSVLPSCTIGAIFHQKQAGSTAKWVLDTFRDPANHAFLKEFGASHFCDVENVALLNIGALTQEDVKNQRLFGFAGAINFNSWLNVFRKLDASKPWPENDPAQPHDLSKIDGKTELNLLKRFGRAGWTDFDESVRKVCLESR</sequence>
<dbReference type="GeneID" id="19158180"/>
<evidence type="ECO:0000313" key="2">
    <source>
        <dbReference type="Proteomes" id="UP000019484"/>
    </source>
</evidence>
<dbReference type="Gene3D" id="3.40.50.720">
    <property type="entry name" value="NAD(P)-binding Rossmann-like Domain"/>
    <property type="match status" value="1"/>
</dbReference>
<protein>
    <recommendedName>
        <fullName evidence="3">NAD-dependent epimerase/dehydratase domain-containing protein</fullName>
    </recommendedName>
</protein>
<dbReference type="EMBL" id="AMWN01000003">
    <property type="protein sequence ID" value="EXJ90187.1"/>
    <property type="molecule type" value="Genomic_DNA"/>
</dbReference>
<dbReference type="OrthoDB" id="2735536at2759"/>